<evidence type="ECO:0000256" key="1">
    <source>
        <dbReference type="SAM" id="MobiDB-lite"/>
    </source>
</evidence>
<feature type="chain" id="PRO_5005327588" evidence="2">
    <location>
        <begin position="20"/>
        <end position="116"/>
    </location>
</feature>
<feature type="compositionally biased region" description="Basic residues" evidence="1">
    <location>
        <begin position="55"/>
        <end position="98"/>
    </location>
</feature>
<dbReference type="Proteomes" id="UP000035681">
    <property type="component" value="Unplaced"/>
</dbReference>
<dbReference type="WBParaSite" id="TCONS_00015668.p1">
    <property type="protein sequence ID" value="TCONS_00015668.p1"/>
    <property type="gene ID" value="XLOC_010339"/>
</dbReference>
<dbReference type="WBParaSite" id="SSTP_0000539000.1">
    <property type="protein sequence ID" value="SSTP_0000539000.1"/>
    <property type="gene ID" value="SSTP_0000539000"/>
</dbReference>
<proteinExistence type="predicted"/>
<reference evidence="4" key="1">
    <citation type="submission" date="2015-08" db="UniProtKB">
        <authorList>
            <consortium name="WormBaseParasite"/>
        </authorList>
    </citation>
    <scope>IDENTIFICATION</scope>
</reference>
<evidence type="ECO:0000256" key="2">
    <source>
        <dbReference type="SAM" id="SignalP"/>
    </source>
</evidence>
<protein>
    <submittedName>
        <fullName evidence="5">BZIP domain-containing protein</fullName>
    </submittedName>
</protein>
<evidence type="ECO:0000313" key="4">
    <source>
        <dbReference type="WBParaSite" id="SSTP_0000539000.1"/>
    </source>
</evidence>
<name>A0A0K0E7B4_STRER</name>
<organism evidence="4">
    <name type="scientific">Strongyloides stercoralis</name>
    <name type="common">Threadworm</name>
    <dbReference type="NCBI Taxonomy" id="6248"/>
    <lineage>
        <taxon>Eukaryota</taxon>
        <taxon>Metazoa</taxon>
        <taxon>Ecdysozoa</taxon>
        <taxon>Nematoda</taxon>
        <taxon>Chromadorea</taxon>
        <taxon>Rhabditida</taxon>
        <taxon>Tylenchina</taxon>
        <taxon>Panagrolaimomorpha</taxon>
        <taxon>Strongyloidoidea</taxon>
        <taxon>Strongyloididae</taxon>
        <taxon>Strongyloides</taxon>
    </lineage>
</organism>
<feature type="region of interest" description="Disordered" evidence="1">
    <location>
        <begin position="47"/>
        <end position="98"/>
    </location>
</feature>
<keyword evidence="3" id="KW-1185">Reference proteome</keyword>
<sequence length="116" mass="13646">MNNLTILFVFISFLNLLLIEPFEESDNSLVKNYLNLDEKNIPIVLNDNPREEHLRTKRGNKKSKKRKISKKGKNGKRGKKGKKNQNLRKLTKKLNKKIRKLENQVNDLKNNVYADE</sequence>
<accession>A0A0K0E7B4</accession>
<evidence type="ECO:0000313" key="3">
    <source>
        <dbReference type="Proteomes" id="UP000035681"/>
    </source>
</evidence>
<evidence type="ECO:0000313" key="5">
    <source>
        <dbReference type="WBParaSite" id="TCONS_00015668.p1"/>
    </source>
</evidence>
<keyword evidence="2" id="KW-0732">Signal</keyword>
<dbReference type="AlphaFoldDB" id="A0A0K0E7B4"/>
<feature type="signal peptide" evidence="2">
    <location>
        <begin position="1"/>
        <end position="19"/>
    </location>
</feature>